<feature type="region of interest" description="Disordered" evidence="1">
    <location>
        <begin position="1"/>
        <end position="308"/>
    </location>
</feature>
<feature type="compositionally biased region" description="Basic and acidic residues" evidence="1">
    <location>
        <begin position="298"/>
        <end position="308"/>
    </location>
</feature>
<name>A0A9X0DED1_9CNID</name>
<evidence type="ECO:0000256" key="1">
    <source>
        <dbReference type="SAM" id="MobiDB-lite"/>
    </source>
</evidence>
<feature type="compositionally biased region" description="Polar residues" evidence="1">
    <location>
        <begin position="29"/>
        <end position="40"/>
    </location>
</feature>
<organism evidence="2 3">
    <name type="scientific">Desmophyllum pertusum</name>
    <dbReference type="NCBI Taxonomy" id="174260"/>
    <lineage>
        <taxon>Eukaryota</taxon>
        <taxon>Metazoa</taxon>
        <taxon>Cnidaria</taxon>
        <taxon>Anthozoa</taxon>
        <taxon>Hexacorallia</taxon>
        <taxon>Scleractinia</taxon>
        <taxon>Caryophylliina</taxon>
        <taxon>Caryophylliidae</taxon>
        <taxon>Desmophyllum</taxon>
    </lineage>
</organism>
<feature type="compositionally biased region" description="Basic and acidic residues" evidence="1">
    <location>
        <begin position="256"/>
        <end position="266"/>
    </location>
</feature>
<dbReference type="Proteomes" id="UP001163046">
    <property type="component" value="Unassembled WGS sequence"/>
</dbReference>
<sequence>MSDYHDERVRLPRHLSAGNVSHQHRQGTHSDPASQNQSPAKTLPRQRATTGNAPYSQSPVRNPLHWHPSAQPSPASGTSNPGIIKNTSQQQSPVRSVPGGPLVNQYPTPGSLNNRQQSPGGVSQQSSPSRGPQSNSLGRPVKQLGPGAAGRDGESSYQGKPLSVAPGEAQTIPALHHSLSYQRANPNSPKKFSNSSNTTLGPDSNVGSPTPYSTHRNTPKLDGKWSGEAPTNHAAPNITTNPNYINKPGDIWQTHNDGKSGQKDASGRSLGADPGNIPGSILQRKRVSSEKCSQQEQDANKEVENDNDCKVDALQPKSASENSVIDKILGLPRLLFGK</sequence>
<gene>
    <name evidence="2" type="ORF">OS493_000726</name>
</gene>
<feature type="compositionally biased region" description="Polar residues" evidence="1">
    <location>
        <begin position="198"/>
        <end position="216"/>
    </location>
</feature>
<feature type="compositionally biased region" description="Polar residues" evidence="1">
    <location>
        <begin position="105"/>
        <end position="115"/>
    </location>
</feature>
<accession>A0A9X0DED1</accession>
<keyword evidence="3" id="KW-1185">Reference proteome</keyword>
<dbReference type="EMBL" id="MU825396">
    <property type="protein sequence ID" value="KAJ7394889.1"/>
    <property type="molecule type" value="Genomic_DNA"/>
</dbReference>
<proteinExistence type="predicted"/>
<protein>
    <submittedName>
        <fullName evidence="2">Uncharacterized protein</fullName>
    </submittedName>
</protein>
<evidence type="ECO:0000313" key="3">
    <source>
        <dbReference type="Proteomes" id="UP001163046"/>
    </source>
</evidence>
<feature type="compositionally biased region" description="Low complexity" evidence="1">
    <location>
        <begin position="185"/>
        <end position="197"/>
    </location>
</feature>
<reference evidence="2" key="1">
    <citation type="submission" date="2023-01" db="EMBL/GenBank/DDBJ databases">
        <title>Genome assembly of the deep-sea coral Lophelia pertusa.</title>
        <authorList>
            <person name="Herrera S."/>
            <person name="Cordes E."/>
        </authorList>
    </citation>
    <scope>NUCLEOTIDE SEQUENCE</scope>
    <source>
        <strain evidence="2">USNM1676648</strain>
        <tissue evidence="2">Polyp</tissue>
    </source>
</reference>
<dbReference type="AlphaFoldDB" id="A0A9X0DED1"/>
<evidence type="ECO:0000313" key="2">
    <source>
        <dbReference type="EMBL" id="KAJ7394889.1"/>
    </source>
</evidence>
<feature type="compositionally biased region" description="Polar residues" evidence="1">
    <location>
        <begin position="47"/>
        <end position="60"/>
    </location>
</feature>
<feature type="compositionally biased region" description="Basic and acidic residues" evidence="1">
    <location>
        <begin position="1"/>
        <end position="10"/>
    </location>
</feature>
<feature type="compositionally biased region" description="Low complexity" evidence="1">
    <location>
        <begin position="116"/>
        <end position="136"/>
    </location>
</feature>
<comment type="caution">
    <text evidence="2">The sequence shown here is derived from an EMBL/GenBank/DDBJ whole genome shotgun (WGS) entry which is preliminary data.</text>
</comment>
<feature type="compositionally biased region" description="Polar residues" evidence="1">
    <location>
        <begin position="70"/>
        <end position="94"/>
    </location>
</feature>